<dbReference type="EMBL" id="JAKZHW010000002">
    <property type="protein sequence ID" value="MCH8616904.1"/>
    <property type="molecule type" value="Genomic_DNA"/>
</dbReference>
<reference evidence="2 3" key="1">
    <citation type="submission" date="2022-03" db="EMBL/GenBank/DDBJ databases">
        <authorList>
            <person name="Jo J.-H."/>
            <person name="Im W.-T."/>
        </authorList>
    </citation>
    <scope>NUCLEOTIDE SEQUENCE [LARGE SCALE GENOMIC DNA]</scope>
    <source>
        <strain evidence="2 3">SM33</strain>
    </source>
</reference>
<keyword evidence="1" id="KW-0732">Signal</keyword>
<dbReference type="NCBIfam" id="TIGR04433">
    <property type="entry name" value="UrcA_uranyl"/>
    <property type="match status" value="1"/>
</dbReference>
<accession>A0ABS9VPJ1</accession>
<feature type="chain" id="PRO_5045286829" evidence="1">
    <location>
        <begin position="21"/>
        <end position="116"/>
    </location>
</feature>
<sequence length="116" mass="11908">MQMVKAALMSVALVAAPAFAQGESPVVVEGGVPTAVVTFADLDIGSPSGLATLSGRIHRAASRICFADGRTDLATRVAWSRCYDSAMMGAKAQLDRAIADSKQQLASSGAIKVAAR</sequence>
<evidence type="ECO:0000256" key="1">
    <source>
        <dbReference type="SAM" id="SignalP"/>
    </source>
</evidence>
<evidence type="ECO:0000313" key="3">
    <source>
        <dbReference type="Proteomes" id="UP001203058"/>
    </source>
</evidence>
<protein>
    <submittedName>
        <fullName evidence="2">UrcA family protein</fullName>
    </submittedName>
</protein>
<evidence type="ECO:0000313" key="2">
    <source>
        <dbReference type="EMBL" id="MCH8616904.1"/>
    </source>
</evidence>
<dbReference type="RefSeq" id="WP_241447785.1">
    <property type="nucleotide sequence ID" value="NZ_JAKZHW010000002.1"/>
</dbReference>
<organism evidence="2 3">
    <name type="scientific">Sphingomonas telluris</name>
    <dbReference type="NCBI Taxonomy" id="2907998"/>
    <lineage>
        <taxon>Bacteria</taxon>
        <taxon>Pseudomonadati</taxon>
        <taxon>Pseudomonadota</taxon>
        <taxon>Alphaproteobacteria</taxon>
        <taxon>Sphingomonadales</taxon>
        <taxon>Sphingomonadaceae</taxon>
        <taxon>Sphingomonas</taxon>
    </lineage>
</organism>
<comment type="caution">
    <text evidence="2">The sequence shown here is derived from an EMBL/GenBank/DDBJ whole genome shotgun (WGS) entry which is preliminary data.</text>
</comment>
<name>A0ABS9VPJ1_9SPHN</name>
<gene>
    <name evidence="2" type="ORF">LZ016_12450</name>
</gene>
<dbReference type="Proteomes" id="UP001203058">
    <property type="component" value="Unassembled WGS sequence"/>
</dbReference>
<proteinExistence type="predicted"/>
<feature type="signal peptide" evidence="1">
    <location>
        <begin position="1"/>
        <end position="20"/>
    </location>
</feature>
<dbReference type="InterPro" id="IPR030972">
    <property type="entry name" value="UrcA_uranyl"/>
</dbReference>
<keyword evidence="3" id="KW-1185">Reference proteome</keyword>